<evidence type="ECO:0000313" key="3">
    <source>
        <dbReference type="Proteomes" id="UP001293254"/>
    </source>
</evidence>
<organism evidence="2 3">
    <name type="scientific">Sesamum alatum</name>
    <dbReference type="NCBI Taxonomy" id="300844"/>
    <lineage>
        <taxon>Eukaryota</taxon>
        <taxon>Viridiplantae</taxon>
        <taxon>Streptophyta</taxon>
        <taxon>Embryophyta</taxon>
        <taxon>Tracheophyta</taxon>
        <taxon>Spermatophyta</taxon>
        <taxon>Magnoliopsida</taxon>
        <taxon>eudicotyledons</taxon>
        <taxon>Gunneridae</taxon>
        <taxon>Pentapetalae</taxon>
        <taxon>asterids</taxon>
        <taxon>lamiids</taxon>
        <taxon>Lamiales</taxon>
        <taxon>Pedaliaceae</taxon>
        <taxon>Sesamum</taxon>
    </lineage>
</organism>
<dbReference type="EMBL" id="JACGWO010000002">
    <property type="protein sequence ID" value="KAK4435024.1"/>
    <property type="molecule type" value="Genomic_DNA"/>
</dbReference>
<evidence type="ECO:0000313" key="2">
    <source>
        <dbReference type="EMBL" id="KAK4435024.1"/>
    </source>
</evidence>
<accession>A0AAE1YRQ2</accession>
<dbReference type="AlphaFoldDB" id="A0AAE1YRQ2"/>
<feature type="region of interest" description="Disordered" evidence="1">
    <location>
        <begin position="166"/>
        <end position="200"/>
    </location>
</feature>
<protein>
    <submittedName>
        <fullName evidence="2">Uncharacterized protein</fullName>
    </submittedName>
</protein>
<keyword evidence="3" id="KW-1185">Reference proteome</keyword>
<dbReference type="Proteomes" id="UP001293254">
    <property type="component" value="Unassembled WGS sequence"/>
</dbReference>
<feature type="compositionally biased region" description="Polar residues" evidence="1">
    <location>
        <begin position="166"/>
        <end position="181"/>
    </location>
</feature>
<evidence type="ECO:0000256" key="1">
    <source>
        <dbReference type="SAM" id="MobiDB-lite"/>
    </source>
</evidence>
<comment type="caution">
    <text evidence="2">The sequence shown here is derived from an EMBL/GenBank/DDBJ whole genome shotgun (WGS) entry which is preliminary data.</text>
</comment>
<proteinExistence type="predicted"/>
<reference evidence="2" key="2">
    <citation type="journal article" date="2024" name="Plant">
        <title>Genomic evolution and insights into agronomic trait innovations of Sesamum species.</title>
        <authorList>
            <person name="Miao H."/>
            <person name="Wang L."/>
            <person name="Qu L."/>
            <person name="Liu H."/>
            <person name="Sun Y."/>
            <person name="Le M."/>
            <person name="Wang Q."/>
            <person name="Wei S."/>
            <person name="Zheng Y."/>
            <person name="Lin W."/>
            <person name="Duan Y."/>
            <person name="Cao H."/>
            <person name="Xiong S."/>
            <person name="Wang X."/>
            <person name="Wei L."/>
            <person name="Li C."/>
            <person name="Ma Q."/>
            <person name="Ju M."/>
            <person name="Zhao R."/>
            <person name="Li G."/>
            <person name="Mu C."/>
            <person name="Tian Q."/>
            <person name="Mei H."/>
            <person name="Zhang T."/>
            <person name="Gao T."/>
            <person name="Zhang H."/>
        </authorList>
    </citation>
    <scope>NUCLEOTIDE SEQUENCE</scope>
    <source>
        <strain evidence="2">3651</strain>
    </source>
</reference>
<name>A0AAE1YRQ2_9LAMI</name>
<gene>
    <name evidence="2" type="ORF">Salat_0665400</name>
</gene>
<sequence>MRLRDNGIFDSVPKYLESGLEGENIGGEDSEIGIEGDELIESSEKEREDNLVDSEYGLSEDDCENLQQGPMKIFEHDNVNMLDEMNISDGEQLEDCESDELNSIPSDDEVESEHVRFYKFRPEIDLPDPQLRNGMIFTDVAQFKEGLLPAVYDLFPEVDANVPASASQGLTTNPPNTSAFTRANEPVMSPTPLSVKEPDARMGVGGVTLKSNFKKGGNEHVTLTSLQAVTRSRAQSTQQSSNAM</sequence>
<reference evidence="2" key="1">
    <citation type="submission" date="2020-06" db="EMBL/GenBank/DDBJ databases">
        <authorList>
            <person name="Li T."/>
            <person name="Hu X."/>
            <person name="Zhang T."/>
            <person name="Song X."/>
            <person name="Zhang H."/>
            <person name="Dai N."/>
            <person name="Sheng W."/>
            <person name="Hou X."/>
            <person name="Wei L."/>
        </authorList>
    </citation>
    <scope>NUCLEOTIDE SEQUENCE</scope>
    <source>
        <strain evidence="2">3651</strain>
        <tissue evidence="2">Leaf</tissue>
    </source>
</reference>